<dbReference type="PROSITE" id="PS51468">
    <property type="entry name" value="VIT"/>
    <property type="match status" value="1"/>
</dbReference>
<feature type="domain" description="VIT" evidence="1">
    <location>
        <begin position="41"/>
        <end position="171"/>
    </location>
</feature>
<dbReference type="Gene3D" id="1.25.40.10">
    <property type="entry name" value="Tetratricopeptide repeat domain"/>
    <property type="match status" value="1"/>
</dbReference>
<dbReference type="Pfam" id="PF09906">
    <property type="entry name" value="DUF2135"/>
    <property type="match status" value="1"/>
</dbReference>
<organism evidence="2">
    <name type="scientific">marine metagenome</name>
    <dbReference type="NCBI Taxonomy" id="408172"/>
    <lineage>
        <taxon>unclassified sequences</taxon>
        <taxon>metagenomes</taxon>
        <taxon>ecological metagenomes</taxon>
    </lineage>
</organism>
<dbReference type="InterPro" id="IPR019220">
    <property type="entry name" value="DUF2135"/>
</dbReference>
<sequence>MTFILPALAFLVSLLMVPVSLAQEAPQNSSASGSQDQGLRAPSLVVTDAGQLIPMLVDSLDVNVVIRGLLSETTMTMIFRNPHNRVLEGELVFPLPHGATVSGYGLDVGGQLVEGVVVEKHQARIVFEKEVRKEAVIDPGLVEHVRGNSFRTRVYPIPARGSRTVMVRYVGELIGSSTEPVYLLPLRFDHPVGQFDLKAEVVRGTHKPVVTSDLSNFEFSKWEDRWIAKTSMTSASLTRDLRVALPQTPNLVVSVEHDGPEDIVFAIHDQPQIPEQQTQSSKQPGRVHLWWDASMSHGPEERKVELEFLRRLLGHWNNLTLDITPFRDQPGEQRSFVIRDGATSEIELFLENLPYDGGTDLADITLNDTVNGKPYDIQILVSDGIGTIGKVPGTPKIPVFTLTAAGAADHTLLRHLADTSGGAHLNLGVMTNEMALELVGLEPFSLLAVDYNPDEVTELYPGTRRPVTGRVHISGKLIAEEATVVLRYGYGSTEVSRREVRLRRSDTSDTGLVPRFWAQQKVERMMVAAELDRDHLLALGRRYGIVTAETSLLVLETLEQHLEYGIEPPESRPDLRNRWLAHQSRTQKLQDHREAPRIDHILALWKARTHWWRTDFSNWRKKRFFFQSSVSSTHTTDANQSASENTSSSRLTTQRAGEYVLRIDQPADHTVRMEEENRREELLERRVEAEAERSVRELAHIISRETELRAVLEDSGEFLQADATSSADYAQSSNSVQTLRTLNLSTNLEVSSSLEFRVVDSATTGAAQITLKRWDPRTPYMANLKAAAESGRAYQVYLDQRAGFGNSPAYFLDCAVFLHEHNQPQLARRVLTSILELGLDEPDLLRVVAYRLIDVGDLDIATNLFEDVLEMRPEEPQSYRDLANVLALRWENSDWRLAHPQQADQNISRAMALLHQVVFGRWDLRLQEIEIIALMELNRLMAMVDRLLPEKRKEILRPDLDPRLAGVLDVGLRIVLSWDTDLTDIDLWITEPTGNNVFYEKPHSAIGGRLSRDFTQGYGPEEYLLKQPIPGSYKIRAKYYGTHQRNLLGPVTVKAVIFTNWAHPDEERRELTLRLDRVRDIASIGEVRIN</sequence>
<dbReference type="InterPro" id="IPR013694">
    <property type="entry name" value="VIT"/>
</dbReference>
<gene>
    <name evidence="2" type="ORF">METZ01_LOCUS55906</name>
</gene>
<evidence type="ECO:0000259" key="1">
    <source>
        <dbReference type="PROSITE" id="PS51468"/>
    </source>
</evidence>
<dbReference type="EMBL" id="UINC01003068">
    <property type="protein sequence ID" value="SVA03052.1"/>
    <property type="molecule type" value="Genomic_DNA"/>
</dbReference>
<dbReference type="SUPFAM" id="SSF48452">
    <property type="entry name" value="TPR-like"/>
    <property type="match status" value="1"/>
</dbReference>
<proteinExistence type="predicted"/>
<protein>
    <recommendedName>
        <fullName evidence="1">VIT domain-containing protein</fullName>
    </recommendedName>
</protein>
<name>A0A381SG33_9ZZZZ</name>
<reference evidence="2" key="1">
    <citation type="submission" date="2018-05" db="EMBL/GenBank/DDBJ databases">
        <authorList>
            <person name="Lanie J.A."/>
            <person name="Ng W.-L."/>
            <person name="Kazmierczak K.M."/>
            <person name="Andrzejewski T.M."/>
            <person name="Davidsen T.M."/>
            <person name="Wayne K.J."/>
            <person name="Tettelin H."/>
            <person name="Glass J.I."/>
            <person name="Rusch D."/>
            <person name="Podicherti R."/>
            <person name="Tsui H.-C.T."/>
            <person name="Winkler M.E."/>
        </authorList>
    </citation>
    <scope>NUCLEOTIDE SEQUENCE</scope>
</reference>
<dbReference type="Pfam" id="PF08487">
    <property type="entry name" value="VIT"/>
    <property type="match status" value="1"/>
</dbReference>
<evidence type="ECO:0000313" key="2">
    <source>
        <dbReference type="EMBL" id="SVA03052.1"/>
    </source>
</evidence>
<dbReference type="PROSITE" id="PS50005">
    <property type="entry name" value="TPR"/>
    <property type="match status" value="1"/>
</dbReference>
<dbReference type="PANTHER" id="PTHR45737">
    <property type="entry name" value="VON WILLEBRAND FACTOR A DOMAIN-CONTAINING PROTEIN 5A"/>
    <property type="match status" value="1"/>
</dbReference>
<dbReference type="PANTHER" id="PTHR45737:SF6">
    <property type="entry name" value="VON WILLEBRAND FACTOR A DOMAIN-CONTAINING PROTEIN 5A"/>
    <property type="match status" value="1"/>
</dbReference>
<dbReference type="InterPro" id="IPR011990">
    <property type="entry name" value="TPR-like_helical_dom_sf"/>
</dbReference>
<dbReference type="InterPro" id="IPR019734">
    <property type="entry name" value="TPR_rpt"/>
</dbReference>
<dbReference type="AlphaFoldDB" id="A0A381SG33"/>
<accession>A0A381SG33</accession>